<dbReference type="EMBL" id="JACXVP010000012">
    <property type="protein sequence ID" value="KAG5574060.1"/>
    <property type="molecule type" value="Genomic_DNA"/>
</dbReference>
<dbReference type="AlphaFoldDB" id="A0A9J5WFP4"/>
<evidence type="ECO:0000313" key="1">
    <source>
        <dbReference type="EMBL" id="KAG5574060.1"/>
    </source>
</evidence>
<organism evidence="1 2">
    <name type="scientific">Solanum commersonii</name>
    <name type="common">Commerson's wild potato</name>
    <name type="synonym">Commerson's nightshade</name>
    <dbReference type="NCBI Taxonomy" id="4109"/>
    <lineage>
        <taxon>Eukaryota</taxon>
        <taxon>Viridiplantae</taxon>
        <taxon>Streptophyta</taxon>
        <taxon>Embryophyta</taxon>
        <taxon>Tracheophyta</taxon>
        <taxon>Spermatophyta</taxon>
        <taxon>Magnoliopsida</taxon>
        <taxon>eudicotyledons</taxon>
        <taxon>Gunneridae</taxon>
        <taxon>Pentapetalae</taxon>
        <taxon>asterids</taxon>
        <taxon>lamiids</taxon>
        <taxon>Solanales</taxon>
        <taxon>Solanaceae</taxon>
        <taxon>Solanoideae</taxon>
        <taxon>Solaneae</taxon>
        <taxon>Solanum</taxon>
    </lineage>
</organism>
<accession>A0A9J5WFP4</accession>
<gene>
    <name evidence="1" type="ORF">H5410_063826</name>
</gene>
<proteinExistence type="predicted"/>
<keyword evidence="2" id="KW-1185">Reference proteome</keyword>
<reference evidence="1 2" key="1">
    <citation type="submission" date="2020-09" db="EMBL/GenBank/DDBJ databases">
        <title>De no assembly of potato wild relative species, Solanum commersonii.</title>
        <authorList>
            <person name="Cho K."/>
        </authorList>
    </citation>
    <scope>NUCLEOTIDE SEQUENCE [LARGE SCALE GENOMIC DNA]</scope>
    <source>
        <strain evidence="1">LZ3.2</strain>
        <tissue evidence="1">Leaf</tissue>
    </source>
</reference>
<sequence>MAAFERQMSFGDKGEKNCIGLQKQERGRLATWTNGRDIRFGDLATRKSSDFGYRSVLGSARQQRCLDEWRWSTMVPLV</sequence>
<dbReference type="Proteomes" id="UP000824120">
    <property type="component" value="Chromosome 12"/>
</dbReference>
<protein>
    <submittedName>
        <fullName evidence="1">Uncharacterized protein</fullName>
    </submittedName>
</protein>
<comment type="caution">
    <text evidence="1">The sequence shown here is derived from an EMBL/GenBank/DDBJ whole genome shotgun (WGS) entry which is preliminary data.</text>
</comment>
<evidence type="ECO:0000313" key="2">
    <source>
        <dbReference type="Proteomes" id="UP000824120"/>
    </source>
</evidence>
<name>A0A9J5WFP4_SOLCO</name>